<dbReference type="RefSeq" id="WP_141429669.1">
    <property type="nucleotide sequence ID" value="NZ_AP019736.1"/>
</dbReference>
<evidence type="ECO:0000313" key="3">
    <source>
        <dbReference type="EMBL" id="BBL07507.1"/>
    </source>
</evidence>
<feature type="domain" description="Right handed beta helix" evidence="2">
    <location>
        <begin position="252"/>
        <end position="416"/>
    </location>
</feature>
<accession>A0A4Y1X2F8</accession>
<dbReference type="InterPro" id="IPR012334">
    <property type="entry name" value="Pectin_lyas_fold"/>
</dbReference>
<dbReference type="InterPro" id="IPR013783">
    <property type="entry name" value="Ig-like_fold"/>
</dbReference>
<dbReference type="CDD" id="cd14948">
    <property type="entry name" value="BACON"/>
    <property type="match status" value="1"/>
</dbReference>
<dbReference type="Pfam" id="PF13004">
    <property type="entry name" value="BACON"/>
    <property type="match status" value="1"/>
</dbReference>
<evidence type="ECO:0000259" key="1">
    <source>
        <dbReference type="Pfam" id="PF13004"/>
    </source>
</evidence>
<gene>
    <name evidence="3" type="ORF">A5CPEGH6_21450</name>
</gene>
<name>A0A4Y1X2F8_9BACT</name>
<dbReference type="InterPro" id="IPR039448">
    <property type="entry name" value="Beta_helix"/>
</dbReference>
<dbReference type="Proteomes" id="UP000319374">
    <property type="component" value="Chromosome"/>
</dbReference>
<dbReference type="InterPro" id="IPR006626">
    <property type="entry name" value="PbH1"/>
</dbReference>
<evidence type="ECO:0000313" key="4">
    <source>
        <dbReference type="Proteomes" id="UP000319374"/>
    </source>
</evidence>
<dbReference type="OrthoDB" id="8440781at2"/>
<dbReference type="KEGG" id="ada:A5CPEGH6_21450"/>
<dbReference type="Pfam" id="PF13229">
    <property type="entry name" value="Beta_helix"/>
    <property type="match status" value="1"/>
</dbReference>
<proteinExistence type="predicted"/>
<dbReference type="SMART" id="SM00710">
    <property type="entry name" value="PbH1"/>
    <property type="match status" value="4"/>
</dbReference>
<dbReference type="Gene3D" id="2.160.20.10">
    <property type="entry name" value="Single-stranded right-handed beta-helix, Pectin lyase-like"/>
    <property type="match status" value="1"/>
</dbReference>
<dbReference type="AlphaFoldDB" id="A0A4Y1X2F8"/>
<evidence type="ECO:0008006" key="5">
    <source>
        <dbReference type="Google" id="ProtNLM"/>
    </source>
</evidence>
<dbReference type="PROSITE" id="PS51257">
    <property type="entry name" value="PROKAR_LIPOPROTEIN"/>
    <property type="match status" value="1"/>
</dbReference>
<dbReference type="GeneID" id="98674132"/>
<evidence type="ECO:0000259" key="2">
    <source>
        <dbReference type="Pfam" id="PF13229"/>
    </source>
</evidence>
<protein>
    <recommendedName>
        <fullName evidence="5">Right handed beta helix domain-containing protein</fullName>
    </recommendedName>
</protein>
<dbReference type="Gene3D" id="2.60.40.10">
    <property type="entry name" value="Immunoglobulins"/>
    <property type="match status" value="1"/>
</dbReference>
<dbReference type="InterPro" id="IPR011050">
    <property type="entry name" value="Pectin_lyase_fold/virulence"/>
</dbReference>
<feature type="domain" description="BACON" evidence="1">
    <location>
        <begin position="61"/>
        <end position="118"/>
    </location>
</feature>
<dbReference type="EMBL" id="AP019736">
    <property type="protein sequence ID" value="BBL07507.1"/>
    <property type="molecule type" value="Genomic_DNA"/>
</dbReference>
<sequence>MNFRKLGTILPGLSAALMLSCSDSDTGDGPAAGDGLTVSPLTIEAVATAETYDIEIKTKAPWEAQANKDFIKVSPSWGIGNATMVITVEKNRTQEERSAVVVVWIDEENAREITITQAAGTEAPAGERKFYVTENGSTDNSGLHWDEPTTLEWALGEAVAGEEIHIAAGTYTPTKFLTGTETSGDDNNKTFEIDKNITLIGGYPVAPEEGATADPAINKTILSGKLSETANAYHVMVISAPLAEGESVKVKGLYIQDGVAVAKLGPTVNGEACQTRNGGGLVVQGATRAELEDCVIANNTAETHDGGGVYLKKATEVRFTRCRIRDNKTNGAGAPAAGICNDCSVVYLYDCTFENNQAGGNSAAIQAAGGGGITAETYAFNCTFNKNSSGVLGDNRDAAGYYSLWTAKAAFVNCTFYENKVIGGQRGGALNVNSGDLDVISCTIHKNDGKSTGGGVQIRTADAKVRIYNSVIAGNIATTAGMEDIGYDNESAARAVIRNSVVGAAVYDAGGSIAEGAQFDAATMFGSFGDNGGHTSTIALTGSDNPAVTGGMSASELSALAKDTLVPAADAGLVTKDQTGADRSGRQMGACVR</sequence>
<organism evidence="3 4">
    <name type="scientific">Alistipes dispar</name>
    <dbReference type="NCBI Taxonomy" id="2585119"/>
    <lineage>
        <taxon>Bacteria</taxon>
        <taxon>Pseudomonadati</taxon>
        <taxon>Bacteroidota</taxon>
        <taxon>Bacteroidia</taxon>
        <taxon>Bacteroidales</taxon>
        <taxon>Rikenellaceae</taxon>
        <taxon>Alistipes</taxon>
    </lineage>
</organism>
<reference evidence="4" key="1">
    <citation type="submission" date="2019-06" db="EMBL/GenBank/DDBJ databases">
        <title>Alistipes onderdonkii subsp. vulgaris subsp. nov., Alistipes dispar sp. nov. and Alistipes communis sp. nov., isolated from human faeces, and creation of Alistipes onderdonkii subsp. onderdonkii subsp. nov.</title>
        <authorList>
            <person name="Sakamoto M."/>
            <person name="Ikeyama N."/>
            <person name="Ogata Y."/>
            <person name="Suda W."/>
            <person name="Iino T."/>
            <person name="Hattori M."/>
            <person name="Ohkuma M."/>
        </authorList>
    </citation>
    <scope>NUCLEOTIDE SEQUENCE [LARGE SCALE GENOMIC DNA]</scope>
    <source>
        <strain evidence="4">5CPEGH6</strain>
    </source>
</reference>
<keyword evidence="4" id="KW-1185">Reference proteome</keyword>
<dbReference type="InterPro" id="IPR024361">
    <property type="entry name" value="BACON"/>
</dbReference>
<dbReference type="SUPFAM" id="SSF51126">
    <property type="entry name" value="Pectin lyase-like"/>
    <property type="match status" value="1"/>
</dbReference>